<organism evidence="9 10">
    <name type="scientific">Streptomyces qinglanensis</name>
    <dbReference type="NCBI Taxonomy" id="943816"/>
    <lineage>
        <taxon>Bacteria</taxon>
        <taxon>Bacillati</taxon>
        <taxon>Actinomycetota</taxon>
        <taxon>Actinomycetes</taxon>
        <taxon>Kitasatosporales</taxon>
        <taxon>Streptomycetaceae</taxon>
        <taxon>Streptomyces</taxon>
    </lineage>
</organism>
<dbReference type="RefSeq" id="WP_430523537.1">
    <property type="nucleotide sequence ID" value="NZ_LJGV01000021.1"/>
</dbReference>
<dbReference type="InterPro" id="IPR003834">
    <property type="entry name" value="Cyt_c_assmbl_TM_dom"/>
</dbReference>
<accession>A0A1E7KEN1</accession>
<evidence type="ECO:0000256" key="4">
    <source>
        <dbReference type="ARBA" id="ARBA00022989"/>
    </source>
</evidence>
<evidence type="ECO:0000256" key="6">
    <source>
        <dbReference type="SAM" id="MobiDB-lite"/>
    </source>
</evidence>
<dbReference type="AlphaFoldDB" id="A0A1E7KEN1"/>
<evidence type="ECO:0000256" key="1">
    <source>
        <dbReference type="ARBA" id="ARBA00004141"/>
    </source>
</evidence>
<feature type="transmembrane region" description="Helical" evidence="7">
    <location>
        <begin position="76"/>
        <end position="97"/>
    </location>
</feature>
<proteinExistence type="inferred from homology"/>
<feature type="region of interest" description="Disordered" evidence="6">
    <location>
        <begin position="280"/>
        <end position="332"/>
    </location>
</feature>
<gene>
    <name evidence="9" type="ORF">AN217_01440</name>
</gene>
<evidence type="ECO:0000256" key="3">
    <source>
        <dbReference type="ARBA" id="ARBA00022692"/>
    </source>
</evidence>
<evidence type="ECO:0000256" key="7">
    <source>
        <dbReference type="SAM" id="Phobius"/>
    </source>
</evidence>
<feature type="compositionally biased region" description="Basic and acidic residues" evidence="6">
    <location>
        <begin position="310"/>
        <end position="326"/>
    </location>
</feature>
<feature type="compositionally biased region" description="Low complexity" evidence="6">
    <location>
        <begin position="281"/>
        <end position="295"/>
    </location>
</feature>
<feature type="transmembrane region" description="Helical" evidence="7">
    <location>
        <begin position="149"/>
        <end position="174"/>
    </location>
</feature>
<feature type="transmembrane region" description="Helical" evidence="7">
    <location>
        <begin position="6"/>
        <end position="34"/>
    </location>
</feature>
<evidence type="ECO:0000256" key="5">
    <source>
        <dbReference type="ARBA" id="ARBA00023136"/>
    </source>
</evidence>
<evidence type="ECO:0000313" key="9">
    <source>
        <dbReference type="EMBL" id="OEV02344.1"/>
    </source>
</evidence>
<dbReference type="GO" id="GO:0017004">
    <property type="term" value="P:cytochrome complex assembly"/>
    <property type="evidence" value="ECO:0007669"/>
    <property type="project" value="InterPro"/>
</dbReference>
<reference evidence="9 10" key="1">
    <citation type="journal article" date="2016" name="Front. Microbiol.">
        <title>Comparative Genomics Analysis of Streptomyces Species Reveals Their Adaptation to the Marine Environment and Their Diversity at the Genomic Level.</title>
        <authorList>
            <person name="Tian X."/>
            <person name="Zhang Z."/>
            <person name="Yang T."/>
            <person name="Chen M."/>
            <person name="Li J."/>
            <person name="Chen F."/>
            <person name="Yang J."/>
            <person name="Li W."/>
            <person name="Zhang B."/>
            <person name="Zhang Z."/>
            <person name="Wu J."/>
            <person name="Zhang C."/>
            <person name="Long L."/>
            <person name="Xiao J."/>
        </authorList>
    </citation>
    <scope>NUCLEOTIDE SEQUENCE [LARGE SCALE GENOMIC DNA]</scope>
    <source>
        <strain evidence="9 10">SCSIO M10379</strain>
    </source>
</reference>
<dbReference type="InterPro" id="IPR051790">
    <property type="entry name" value="Cytochrome_c-biogenesis_DsbD"/>
</dbReference>
<feature type="transmembrane region" description="Helical" evidence="7">
    <location>
        <begin position="117"/>
        <end position="143"/>
    </location>
</feature>
<dbReference type="PANTHER" id="PTHR31272:SF4">
    <property type="entry name" value="CYTOCHROME C-TYPE BIOGENESIS PROTEIN HI_1454-RELATED"/>
    <property type="match status" value="1"/>
</dbReference>
<dbReference type="GO" id="GO:0016020">
    <property type="term" value="C:membrane"/>
    <property type="evidence" value="ECO:0007669"/>
    <property type="project" value="UniProtKB-SubCell"/>
</dbReference>
<dbReference type="EMBL" id="LJGV01000021">
    <property type="protein sequence ID" value="OEV02344.1"/>
    <property type="molecule type" value="Genomic_DNA"/>
</dbReference>
<dbReference type="PANTHER" id="PTHR31272">
    <property type="entry name" value="CYTOCHROME C-TYPE BIOGENESIS PROTEIN HI_1454-RELATED"/>
    <property type="match status" value="1"/>
</dbReference>
<keyword evidence="5 7" id="KW-0472">Membrane</keyword>
<dbReference type="PATRIC" id="fig|943816.4.peg.5373"/>
<feature type="domain" description="Cytochrome C biogenesis protein transmembrane" evidence="8">
    <location>
        <begin position="7"/>
        <end position="172"/>
    </location>
</feature>
<comment type="similarity">
    <text evidence="2">Belongs to the DsbD family.</text>
</comment>
<name>A0A1E7KEN1_9ACTN</name>
<evidence type="ECO:0000259" key="8">
    <source>
        <dbReference type="Pfam" id="PF02683"/>
    </source>
</evidence>
<feature type="transmembrane region" description="Helical" evidence="7">
    <location>
        <begin position="195"/>
        <end position="218"/>
    </location>
</feature>
<keyword evidence="3 7" id="KW-0812">Transmembrane</keyword>
<protein>
    <submittedName>
        <fullName evidence="9">Thiol-disulfide oxidoreductase</fullName>
    </submittedName>
</protein>
<comment type="subcellular location">
    <subcellularLocation>
        <location evidence="1">Membrane</location>
        <topology evidence="1">Multi-pass membrane protein</topology>
    </subcellularLocation>
</comment>
<dbReference type="Pfam" id="PF02683">
    <property type="entry name" value="DsbD_TM"/>
    <property type="match status" value="1"/>
</dbReference>
<evidence type="ECO:0000313" key="10">
    <source>
        <dbReference type="Proteomes" id="UP000175829"/>
    </source>
</evidence>
<sequence>MMDVGYLAAFLGGLLALLSPCSALLLPAFFAYSVDSAGRLTARTGIFYLGLATTLVPLGAAGAFAGRLFYGHRDLLVSAGGWLIIAFGVAQVIGLGFAPRRLQEVSGRIRPTTALSVYALGAVYGLAGFCAGPILGSVLTVAAVHGNPVYGGVLLAVYALGMAVPLFVLALLWERFDLGRRRWLRGRELVVGGRFRLHTTSLLSGFFFVLLGVLFLAFDGASGLPGLSDVDGAFAAENWARRVGDAVPDSVLLGVLLLVPAAVGAARGVRTAHARRRVRLRAGAQQDPEAGADAGPRPDPATRPAPEVRSAPEVRPDPDAAARADTRPPAGA</sequence>
<evidence type="ECO:0000256" key="2">
    <source>
        <dbReference type="ARBA" id="ARBA00006143"/>
    </source>
</evidence>
<comment type="caution">
    <text evidence="9">The sequence shown here is derived from an EMBL/GenBank/DDBJ whole genome shotgun (WGS) entry which is preliminary data.</text>
</comment>
<feature type="transmembrane region" description="Helical" evidence="7">
    <location>
        <begin position="46"/>
        <end position="70"/>
    </location>
</feature>
<dbReference type="Proteomes" id="UP000175829">
    <property type="component" value="Unassembled WGS sequence"/>
</dbReference>
<keyword evidence="4 7" id="KW-1133">Transmembrane helix</keyword>
<feature type="transmembrane region" description="Helical" evidence="7">
    <location>
        <begin position="251"/>
        <end position="269"/>
    </location>
</feature>